<evidence type="ECO:0000313" key="3">
    <source>
        <dbReference type="EMBL" id="OAH10963.1"/>
    </source>
</evidence>
<accession>A0A177HJ16</accession>
<dbReference type="Proteomes" id="UP000077381">
    <property type="component" value="Unassembled WGS sequence"/>
</dbReference>
<proteinExistence type="predicted"/>
<gene>
    <name evidence="3" type="ORF">STSP_58050</name>
</gene>
<evidence type="ECO:0000256" key="1">
    <source>
        <dbReference type="SAM" id="MobiDB-lite"/>
    </source>
</evidence>
<name>A0A177HJ16_9ACTN</name>
<keyword evidence="4" id="KW-1185">Reference proteome</keyword>
<dbReference type="STRING" id="1716141.STSP_58050"/>
<dbReference type="PANTHER" id="PTHR40254:SF1">
    <property type="entry name" value="BLR0577 PROTEIN"/>
    <property type="match status" value="1"/>
</dbReference>
<dbReference type="AlphaFoldDB" id="A0A177HJ16"/>
<comment type="caution">
    <text evidence="3">The sequence shown here is derived from an EMBL/GenBank/DDBJ whole genome shotgun (WGS) entry which is preliminary data.</text>
</comment>
<organism evidence="3 4">
    <name type="scientific">Streptomyces jeddahensis</name>
    <dbReference type="NCBI Taxonomy" id="1716141"/>
    <lineage>
        <taxon>Bacteria</taxon>
        <taxon>Bacillati</taxon>
        <taxon>Actinomycetota</taxon>
        <taxon>Actinomycetes</taxon>
        <taxon>Kitasatosporales</taxon>
        <taxon>Streptomycetaceae</taxon>
        <taxon>Streptomyces</taxon>
    </lineage>
</organism>
<dbReference type="Gene3D" id="3.50.50.60">
    <property type="entry name" value="FAD/NAD(P)-binding domain"/>
    <property type="match status" value="1"/>
</dbReference>
<evidence type="ECO:0000313" key="4">
    <source>
        <dbReference type="Proteomes" id="UP000077381"/>
    </source>
</evidence>
<feature type="region of interest" description="Disordered" evidence="1">
    <location>
        <begin position="225"/>
        <end position="245"/>
    </location>
</feature>
<dbReference type="SUPFAM" id="SSF51905">
    <property type="entry name" value="FAD/NAD(P)-binding domain"/>
    <property type="match status" value="2"/>
</dbReference>
<dbReference type="EMBL" id="LOHS01000117">
    <property type="protein sequence ID" value="OAH10963.1"/>
    <property type="molecule type" value="Genomic_DNA"/>
</dbReference>
<dbReference type="PATRIC" id="fig|1716141.3.peg.6100"/>
<dbReference type="PANTHER" id="PTHR40254">
    <property type="entry name" value="BLR0577 PROTEIN"/>
    <property type="match status" value="1"/>
</dbReference>
<dbReference type="InterPro" id="IPR036188">
    <property type="entry name" value="FAD/NAD-bd_sf"/>
</dbReference>
<evidence type="ECO:0000259" key="2">
    <source>
        <dbReference type="Pfam" id="PF13454"/>
    </source>
</evidence>
<sequence length="529" mass="57257">MRRVAVVGAGAAGSLTAVQLMRQAERAGRSVGIWLIDPSEHTGPGVAYGTPDPRHLLNVPAARMSAFPDDPGHFLRWLADRHPHAAPGDFAPRREYGRYLTEVVERTTEACRHTRLHRVRDRVVAARERSSGPVLRLAGGGELRVDAAVLALGNPAPAQDWAGTQLKESGRFVADPWAPGALDALADEEDVLLVGTGLTMVDLAVALARPDRVLNAVSRHGLLPQEHLPDAAPPAEPPDLDGAHGLDALRRGVRRHLAASRRTRGDWRPGMDGLRPVTAALWQQLSAADRRRFLKEDLRTWEVHRHRIAPATAATLRELRASGRLRIGAGEVVRAVPCDDAVTVALSDGRRLRVGAVVNCTGARTDLRRTDDPLVRCVLERGYARTGPADLGFDTSGDGRLVPAAGATAARLWTIGAARRGNLLETTAVPEIRAQAAEVAGSVLKALTGRRASGPTDRYGQRLSTTPEAAELYDRAAALLSARPETVRERRAARRGEDALPSLSAARHSLQRDSTDYLLSLEMRLSRWR</sequence>
<dbReference type="InterPro" id="IPR052189">
    <property type="entry name" value="L-asp_N-monooxygenase_NS-form"/>
</dbReference>
<protein>
    <recommendedName>
        <fullName evidence="2">FAD-dependent urate hydroxylase HpyO/Asp monooxygenase CreE-like FAD/NAD(P)-binding domain-containing protein</fullName>
    </recommendedName>
</protein>
<dbReference type="Pfam" id="PF13454">
    <property type="entry name" value="NAD_binding_9"/>
    <property type="match status" value="1"/>
</dbReference>
<dbReference type="OrthoDB" id="101972at2"/>
<dbReference type="RefSeq" id="WP_067283709.1">
    <property type="nucleotide sequence ID" value="NZ_LOHS01000117.1"/>
</dbReference>
<dbReference type="InterPro" id="IPR038732">
    <property type="entry name" value="HpyO/CreE_NAD-binding"/>
</dbReference>
<feature type="domain" description="FAD-dependent urate hydroxylase HpyO/Asp monooxygenase CreE-like FAD/NAD(P)-binding" evidence="2">
    <location>
        <begin position="5"/>
        <end position="154"/>
    </location>
</feature>
<reference evidence="3 4" key="1">
    <citation type="submission" date="2015-12" db="EMBL/GenBank/DDBJ databases">
        <title>Genome sequence of Streptomyces sp. G25.</title>
        <authorList>
            <person name="Poehlein A."/>
            <person name="Roettig A."/>
            <person name="Hiessl S."/>
            <person name="Hauschild P."/>
            <person name="Schauer J."/>
            <person name="Madkour M.H."/>
            <person name="Al-Ansari A.M."/>
            <person name="Almakishah N.H."/>
            <person name="Steinbuechel A."/>
            <person name="Daniel R."/>
        </authorList>
    </citation>
    <scope>NUCLEOTIDE SEQUENCE [LARGE SCALE GENOMIC DNA]</scope>
    <source>
        <strain evidence="4">G25(2015)</strain>
    </source>
</reference>